<dbReference type="GeneID" id="108559133"/>
<evidence type="ECO:0000256" key="2">
    <source>
        <dbReference type="ARBA" id="ARBA00022679"/>
    </source>
</evidence>
<evidence type="ECO:0000256" key="7">
    <source>
        <dbReference type="ARBA" id="ARBA00022833"/>
    </source>
</evidence>
<dbReference type="Gene3D" id="3.30.40.10">
    <property type="entry name" value="Zinc/RING finger domain, C3HC4 (zinc finger)"/>
    <property type="match status" value="1"/>
</dbReference>
<reference evidence="13" key="1">
    <citation type="submission" date="2025-08" db="UniProtKB">
        <authorList>
            <consortium name="RefSeq"/>
        </authorList>
    </citation>
    <scope>IDENTIFICATION</scope>
    <source>
        <tissue evidence="13">Whole Larva</tissue>
    </source>
</reference>
<accession>A0ABM1MB17</accession>
<keyword evidence="5" id="KW-0863">Zinc-finger</keyword>
<evidence type="ECO:0000256" key="3">
    <source>
        <dbReference type="ARBA" id="ARBA00022692"/>
    </source>
</evidence>
<protein>
    <submittedName>
        <fullName evidence="13">E3 ubiquitin-protein ligase MARCH3-like</fullName>
    </submittedName>
</protein>
<organism evidence="12 13">
    <name type="scientific">Nicrophorus vespilloides</name>
    <name type="common">Boreal carrion beetle</name>
    <dbReference type="NCBI Taxonomy" id="110193"/>
    <lineage>
        <taxon>Eukaryota</taxon>
        <taxon>Metazoa</taxon>
        <taxon>Ecdysozoa</taxon>
        <taxon>Arthropoda</taxon>
        <taxon>Hexapoda</taxon>
        <taxon>Insecta</taxon>
        <taxon>Pterygota</taxon>
        <taxon>Neoptera</taxon>
        <taxon>Endopterygota</taxon>
        <taxon>Coleoptera</taxon>
        <taxon>Polyphaga</taxon>
        <taxon>Staphyliniformia</taxon>
        <taxon>Silphidae</taxon>
        <taxon>Nicrophorinae</taxon>
        <taxon>Nicrophorus</taxon>
    </lineage>
</organism>
<feature type="transmembrane region" description="Helical" evidence="10">
    <location>
        <begin position="230"/>
        <end position="252"/>
    </location>
</feature>
<keyword evidence="9 10" id="KW-0472">Membrane</keyword>
<dbReference type="PROSITE" id="PS51292">
    <property type="entry name" value="ZF_RING_CH"/>
    <property type="match status" value="1"/>
</dbReference>
<keyword evidence="6" id="KW-0833">Ubl conjugation pathway</keyword>
<feature type="domain" description="RING-CH-type" evidence="11">
    <location>
        <begin position="145"/>
        <end position="205"/>
    </location>
</feature>
<evidence type="ECO:0000256" key="9">
    <source>
        <dbReference type="ARBA" id="ARBA00023136"/>
    </source>
</evidence>
<dbReference type="InterPro" id="IPR013083">
    <property type="entry name" value="Znf_RING/FYVE/PHD"/>
</dbReference>
<dbReference type="RefSeq" id="XP_017771767.1">
    <property type="nucleotide sequence ID" value="XM_017916278.1"/>
</dbReference>
<evidence type="ECO:0000256" key="8">
    <source>
        <dbReference type="ARBA" id="ARBA00022989"/>
    </source>
</evidence>
<evidence type="ECO:0000259" key="11">
    <source>
        <dbReference type="PROSITE" id="PS51292"/>
    </source>
</evidence>
<evidence type="ECO:0000256" key="6">
    <source>
        <dbReference type="ARBA" id="ARBA00022786"/>
    </source>
</evidence>
<feature type="transmembrane region" description="Helical" evidence="10">
    <location>
        <begin position="273"/>
        <end position="295"/>
    </location>
</feature>
<gene>
    <name evidence="13" type="primary">LOC108559133</name>
</gene>
<evidence type="ECO:0000256" key="4">
    <source>
        <dbReference type="ARBA" id="ARBA00022723"/>
    </source>
</evidence>
<comment type="subcellular location">
    <subcellularLocation>
        <location evidence="1">Membrane</location>
        <topology evidence="1">Multi-pass membrane protein</topology>
    </subcellularLocation>
</comment>
<keyword evidence="7" id="KW-0862">Zinc</keyword>
<evidence type="ECO:0000313" key="12">
    <source>
        <dbReference type="Proteomes" id="UP000695000"/>
    </source>
</evidence>
<dbReference type="Pfam" id="PF12906">
    <property type="entry name" value="RINGv"/>
    <property type="match status" value="1"/>
</dbReference>
<name>A0ABM1MB17_NICVS</name>
<dbReference type="SUPFAM" id="SSF57850">
    <property type="entry name" value="RING/U-box"/>
    <property type="match status" value="1"/>
</dbReference>
<keyword evidence="4" id="KW-0479">Metal-binding</keyword>
<evidence type="ECO:0000256" key="5">
    <source>
        <dbReference type="ARBA" id="ARBA00022771"/>
    </source>
</evidence>
<proteinExistence type="predicted"/>
<dbReference type="Proteomes" id="UP000695000">
    <property type="component" value="Unplaced"/>
</dbReference>
<keyword evidence="2" id="KW-0808">Transferase</keyword>
<keyword evidence="3 10" id="KW-0812">Transmembrane</keyword>
<evidence type="ECO:0000256" key="10">
    <source>
        <dbReference type="SAM" id="Phobius"/>
    </source>
</evidence>
<evidence type="ECO:0000256" key="1">
    <source>
        <dbReference type="ARBA" id="ARBA00004141"/>
    </source>
</evidence>
<dbReference type="PANTHER" id="PTHR46065:SF3">
    <property type="entry name" value="FI20425P1"/>
    <property type="match status" value="1"/>
</dbReference>
<evidence type="ECO:0000313" key="13">
    <source>
        <dbReference type="RefSeq" id="XP_017771767.1"/>
    </source>
</evidence>
<dbReference type="SMART" id="SM00744">
    <property type="entry name" value="RINGv"/>
    <property type="match status" value="1"/>
</dbReference>
<keyword evidence="8 10" id="KW-1133">Transmembrane helix</keyword>
<dbReference type="InterPro" id="IPR011016">
    <property type="entry name" value="Znf_RING-CH"/>
</dbReference>
<sequence>MSDGVLVTIILTESTVSTLGVNVQNVEEISESLGSTWVIDTMYKTDLFKRNSNKSLLEYLFGSSDSLVGQEIAVSVAYFSNHFNPDFDEMDEDDEIEMIDESEELTPEMVYTRPLVSAKSAAHDHKIVFENNKILLTATNEELSLIEDFDWMCRICHGGESLGDLLSPCRCRGSIALAHIACLERWLKESSNSYCELCKHHYQIVRQPMYNVPWSVIVYLGNPGDNLKDIVFDLLALILYTPSAIACTYMLMLICENVTKSQLKNSRNLSAHLVAFCAVFGMAAIDFTYSSWLIVTFQKHVNAWKSWYRTNSFLKLILPEWKRKPYRQSQFVKDH</sequence>
<keyword evidence="12" id="KW-1185">Reference proteome</keyword>
<dbReference type="PANTHER" id="PTHR46065">
    <property type="entry name" value="E3 UBIQUITIN-PROTEIN LIGASE MARCH 2/3 FAMILY MEMBER"/>
    <property type="match status" value="1"/>
</dbReference>